<evidence type="ECO:0000256" key="14">
    <source>
        <dbReference type="ARBA" id="ARBA00044924"/>
    </source>
</evidence>
<feature type="transmembrane region" description="Helical" evidence="19">
    <location>
        <begin position="181"/>
        <end position="204"/>
    </location>
</feature>
<accession>A0A1J4JZR6</accession>
<dbReference type="RefSeq" id="XP_068356164.1">
    <property type="nucleotide sequence ID" value="XM_068506921.1"/>
</dbReference>
<comment type="catalytic activity">
    <reaction evidence="11">
        <text>L-arginyl-glycine(out) = L-arginyl-glycine(in)</text>
        <dbReference type="Rhea" id="RHEA:79391"/>
        <dbReference type="ChEBI" id="CHEBI:229955"/>
    </reaction>
</comment>
<comment type="subcellular location">
    <subcellularLocation>
        <location evidence="1">Membrane</location>
        <topology evidence="1">Multi-pass membrane protein</topology>
    </subcellularLocation>
</comment>
<keyword evidence="19" id="KW-0472">Membrane</keyword>
<comment type="catalytic activity">
    <reaction evidence="10">
        <text>L-lysyl-L-lysine(out) = L-lysyl-L-lysine(in)</text>
        <dbReference type="Rhea" id="RHEA:79403"/>
        <dbReference type="ChEBI" id="CHEBI:229956"/>
    </reaction>
</comment>
<gene>
    <name evidence="21" type="ORF">TRFO_29685</name>
</gene>
<comment type="subunit">
    <text evidence="18">Homodimer. Interacts with lysosomal protein GLMP (via lumenal domain); the interaction starts while both proteins are still in the endoplasmic reticulum and is required for stabilization of MFSD1 in lysosomes but has no direct effect on its targeting to lysosomes or transporter activity.</text>
</comment>
<dbReference type="SUPFAM" id="SSF103473">
    <property type="entry name" value="MFS general substrate transporter"/>
    <property type="match status" value="1"/>
</dbReference>
<keyword evidence="19" id="KW-1133">Transmembrane helix</keyword>
<feature type="transmembrane region" description="Helical" evidence="19">
    <location>
        <begin position="236"/>
        <end position="258"/>
    </location>
</feature>
<evidence type="ECO:0000256" key="5">
    <source>
        <dbReference type="ARBA" id="ARBA00044884"/>
    </source>
</evidence>
<dbReference type="OrthoDB" id="2985014at2759"/>
<feature type="transmembrane region" description="Helical" evidence="19">
    <location>
        <begin position="155"/>
        <end position="175"/>
    </location>
</feature>
<comment type="catalytic activity">
    <reaction evidence="5">
        <text>L-alpha-aminoacyl-L-histidine(out) = L-alpha-aminoacyl-L-histidine(in)</text>
        <dbReference type="Rhea" id="RHEA:79375"/>
        <dbReference type="ChEBI" id="CHEBI:229967"/>
    </reaction>
</comment>
<evidence type="ECO:0000256" key="7">
    <source>
        <dbReference type="ARBA" id="ARBA00044893"/>
    </source>
</evidence>
<evidence type="ECO:0000256" key="3">
    <source>
        <dbReference type="ARBA" id="ARBA00044878"/>
    </source>
</evidence>
<dbReference type="GO" id="GO:0016020">
    <property type="term" value="C:membrane"/>
    <property type="evidence" value="ECO:0007669"/>
    <property type="project" value="UniProtKB-SubCell"/>
</dbReference>
<evidence type="ECO:0000256" key="18">
    <source>
        <dbReference type="ARBA" id="ARBA00046376"/>
    </source>
</evidence>
<evidence type="ECO:0000256" key="11">
    <source>
        <dbReference type="ARBA" id="ARBA00044903"/>
    </source>
</evidence>
<comment type="catalytic activity">
    <reaction evidence="9">
        <text>L-arginyl-L-alpha-amino acid(out) = L-arginyl-L-alpha-amino acid(in)</text>
        <dbReference type="Rhea" id="RHEA:79371"/>
        <dbReference type="ChEBI" id="CHEBI:84315"/>
    </reaction>
</comment>
<feature type="transmembrane region" description="Helical" evidence="19">
    <location>
        <begin position="421"/>
        <end position="439"/>
    </location>
</feature>
<evidence type="ECO:0000313" key="22">
    <source>
        <dbReference type="Proteomes" id="UP000179807"/>
    </source>
</evidence>
<feature type="transmembrane region" description="Helical" evidence="19">
    <location>
        <begin position="278"/>
        <end position="304"/>
    </location>
</feature>
<evidence type="ECO:0000313" key="21">
    <source>
        <dbReference type="EMBL" id="OHT03028.1"/>
    </source>
</evidence>
<evidence type="ECO:0000256" key="16">
    <source>
        <dbReference type="ARBA" id="ARBA00045018"/>
    </source>
</evidence>
<evidence type="ECO:0000256" key="1">
    <source>
        <dbReference type="ARBA" id="ARBA00004141"/>
    </source>
</evidence>
<dbReference type="PROSITE" id="PS50850">
    <property type="entry name" value="MFS"/>
    <property type="match status" value="1"/>
</dbReference>
<dbReference type="GO" id="GO:0022857">
    <property type="term" value="F:transmembrane transporter activity"/>
    <property type="evidence" value="ECO:0007669"/>
    <property type="project" value="InterPro"/>
</dbReference>
<dbReference type="EMBL" id="MLAK01000843">
    <property type="protein sequence ID" value="OHT03028.1"/>
    <property type="molecule type" value="Genomic_DNA"/>
</dbReference>
<comment type="catalytic activity">
    <reaction evidence="6">
        <text>L-lysyl-L-alpha-amino acid(out) = L-lysyl-L-alpha-amino acid(in)</text>
        <dbReference type="Rhea" id="RHEA:79387"/>
        <dbReference type="ChEBI" id="CHEBI:229965"/>
    </reaction>
</comment>
<dbReference type="Gene3D" id="1.20.1250.20">
    <property type="entry name" value="MFS general substrate transporter like domains"/>
    <property type="match status" value="2"/>
</dbReference>
<feature type="transmembrane region" description="Helical" evidence="19">
    <location>
        <begin position="26"/>
        <end position="46"/>
    </location>
</feature>
<comment type="catalytic activity">
    <reaction evidence="8">
        <text>L-aspartyl-L-lysine(out) = L-aspartyl-L-lysine(in)</text>
        <dbReference type="Rhea" id="RHEA:79411"/>
        <dbReference type="ChEBI" id="CHEBI:229953"/>
    </reaction>
</comment>
<dbReference type="InterPro" id="IPR036259">
    <property type="entry name" value="MFS_trans_sf"/>
</dbReference>
<dbReference type="Pfam" id="PF07690">
    <property type="entry name" value="MFS_1"/>
    <property type="match status" value="1"/>
</dbReference>
<feature type="transmembrane region" description="Helical" evidence="19">
    <location>
        <begin position="341"/>
        <end position="362"/>
    </location>
</feature>
<dbReference type="PANTHER" id="PTHR23512:SF11">
    <property type="entry name" value="MAJOR FACILITATOR SUPERFAMILY PROTEIN"/>
    <property type="match status" value="1"/>
</dbReference>
<evidence type="ECO:0000256" key="10">
    <source>
        <dbReference type="ARBA" id="ARBA00044900"/>
    </source>
</evidence>
<dbReference type="GeneID" id="94841625"/>
<dbReference type="VEuPathDB" id="TrichDB:TRFO_29685"/>
<dbReference type="InterPro" id="IPR011701">
    <property type="entry name" value="MFS"/>
</dbReference>
<comment type="catalytic activity">
    <reaction evidence="12">
        <text>L-histidyl-L-alpha-amino acid(out) = L-histidyl-L-alpha-amino acid(in)</text>
        <dbReference type="Rhea" id="RHEA:79379"/>
        <dbReference type="ChEBI" id="CHEBI:229964"/>
    </reaction>
</comment>
<evidence type="ECO:0000256" key="8">
    <source>
        <dbReference type="ARBA" id="ARBA00044898"/>
    </source>
</evidence>
<dbReference type="Proteomes" id="UP000179807">
    <property type="component" value="Unassembled WGS sequence"/>
</dbReference>
<protein>
    <recommendedName>
        <fullName evidence="15">Lysosomal dipeptide transporter MFSD1</fullName>
    </recommendedName>
    <alternativeName>
        <fullName evidence="16">Major facilitator superfamily domain-containing protein 1</fullName>
    </alternativeName>
</protein>
<comment type="catalytic activity">
    <reaction evidence="2">
        <text>L-lysyl-L-alanine(out) = L-lysyl-L-alanine(in)</text>
        <dbReference type="Rhea" id="RHEA:79399"/>
        <dbReference type="ChEBI" id="CHEBI:229954"/>
    </reaction>
</comment>
<feature type="domain" description="Major facilitator superfamily (MFS) profile" evidence="20">
    <location>
        <begin position="30"/>
        <end position="443"/>
    </location>
</feature>
<dbReference type="InterPro" id="IPR052187">
    <property type="entry name" value="MFSD1"/>
</dbReference>
<evidence type="ECO:0000256" key="13">
    <source>
        <dbReference type="ARBA" id="ARBA00044919"/>
    </source>
</evidence>
<evidence type="ECO:0000256" key="4">
    <source>
        <dbReference type="ARBA" id="ARBA00044881"/>
    </source>
</evidence>
<reference evidence="21" key="1">
    <citation type="submission" date="2016-10" db="EMBL/GenBank/DDBJ databases">
        <authorList>
            <person name="Benchimol M."/>
            <person name="Almeida L.G."/>
            <person name="Vasconcelos A.T."/>
            <person name="Perreira-Neves A."/>
            <person name="Rosa I.A."/>
            <person name="Tasca T."/>
            <person name="Bogo M.R."/>
            <person name="de Souza W."/>
        </authorList>
    </citation>
    <scope>NUCLEOTIDE SEQUENCE [LARGE SCALE GENOMIC DNA]</scope>
    <source>
        <strain evidence="21">K</strain>
    </source>
</reference>
<evidence type="ECO:0000256" key="15">
    <source>
        <dbReference type="ARBA" id="ARBA00044985"/>
    </source>
</evidence>
<keyword evidence="19" id="KW-0812">Transmembrane</keyword>
<feature type="transmembrane region" description="Helical" evidence="19">
    <location>
        <begin position="125"/>
        <end position="143"/>
    </location>
</feature>
<name>A0A1J4JZR6_9EUKA</name>
<organism evidence="21 22">
    <name type="scientific">Tritrichomonas foetus</name>
    <dbReference type="NCBI Taxonomy" id="1144522"/>
    <lineage>
        <taxon>Eukaryota</taxon>
        <taxon>Metamonada</taxon>
        <taxon>Parabasalia</taxon>
        <taxon>Tritrichomonadida</taxon>
        <taxon>Tritrichomonadidae</taxon>
        <taxon>Tritrichomonas</taxon>
    </lineage>
</organism>
<evidence type="ECO:0000259" key="20">
    <source>
        <dbReference type="PROSITE" id="PS50850"/>
    </source>
</evidence>
<evidence type="ECO:0000256" key="17">
    <source>
        <dbReference type="ARBA" id="ARBA00045709"/>
    </source>
</evidence>
<evidence type="ECO:0000256" key="19">
    <source>
        <dbReference type="SAM" id="Phobius"/>
    </source>
</evidence>
<evidence type="ECO:0000256" key="9">
    <source>
        <dbReference type="ARBA" id="ARBA00044899"/>
    </source>
</evidence>
<feature type="transmembrane region" description="Helical" evidence="19">
    <location>
        <begin position="66"/>
        <end position="88"/>
    </location>
</feature>
<comment type="catalytic activity">
    <reaction evidence="4">
        <text>L-alpha-aminoacyl-L-arginine(out) = L-alpha-aminoacyl-L-arginine(in)</text>
        <dbReference type="Rhea" id="RHEA:79367"/>
        <dbReference type="ChEBI" id="CHEBI:229968"/>
    </reaction>
</comment>
<comment type="function">
    <text evidence="17">Lysosomal dipeptide uniporter that selectively exports lysine, arginine or histidine-containing dipeptides with a net positive charge from the lysosome lumen into the cytosol. Could play a role in a specific type of protein O-glycosylation indirectly regulating macrophages migration and tissue invasion. Also essential for liver homeostasis.</text>
</comment>
<dbReference type="InterPro" id="IPR020846">
    <property type="entry name" value="MFS_dom"/>
</dbReference>
<evidence type="ECO:0000256" key="12">
    <source>
        <dbReference type="ARBA" id="ARBA00044912"/>
    </source>
</evidence>
<evidence type="ECO:0000256" key="2">
    <source>
        <dbReference type="ARBA" id="ARBA00044876"/>
    </source>
</evidence>
<comment type="catalytic activity">
    <reaction evidence="13">
        <text>L-alanyl-L-lysine(out) = L-alanyl-L-lysine(in)</text>
        <dbReference type="Rhea" id="RHEA:79415"/>
        <dbReference type="ChEBI" id="CHEBI:192470"/>
    </reaction>
</comment>
<comment type="catalytic activity">
    <reaction evidence="14">
        <text>L-lysyl-glycine(out) = L-lysyl-glycine(in)</text>
        <dbReference type="Rhea" id="RHEA:79407"/>
        <dbReference type="ChEBI" id="CHEBI:191202"/>
    </reaction>
</comment>
<proteinExistence type="predicted"/>
<comment type="caution">
    <text evidence="21">The sequence shown here is derived from an EMBL/GenBank/DDBJ whole genome shotgun (WGS) entry which is preliminary data.</text>
</comment>
<sequence>MIDNTSLISETGTSTKPEDQKGFKTWRLFTITLIAFCDIIVFFQRAVPSIVSEPMAESYGVPTNDLSIFSSMFFYPYAIIQPFAGLLADVMDPRFLIGTCSLMAAVGSLMCGLSKTLFVGCIGRLLVGIGSGPIYVSACRSCANWFSLDQYSRSVGVFCAFAGCGGLIAQGPFSIVADLLGWRWCFFLVSIFGFVASTLTLIFVRGNPIAWGYSPVNSETANNTSTMSMKEKMKQLGRNFITVIKNFSFWMVGLYNLGINGPFFNINGMWGGPYLKDVYGYSIVQMGNIMMAISIGNVVGALVIPFVAELFNTRKWVVFWSSLIATLCLVPFVILENIPTVAIVALFFTYAVFSNSMTNVAYPMCREYFHASVAGSAVGCNNLYAYISTIAYQIGTGKWLAKYEIEENPGHYSPLGYKIALWALSVASSVFGTFVIIFADDTRGKKAKKYSPLNGEGNPSVSINGLQSVNLLASGANYESLDGKELAPTLPIISTLE</sequence>
<dbReference type="PANTHER" id="PTHR23512">
    <property type="entry name" value="MAJOR FACILITATOR SUPERFAMILY DOMAIN-CONTAINING PROTEIN 1"/>
    <property type="match status" value="1"/>
</dbReference>
<dbReference type="AlphaFoldDB" id="A0A1J4JZR6"/>
<evidence type="ECO:0000256" key="6">
    <source>
        <dbReference type="ARBA" id="ARBA00044891"/>
    </source>
</evidence>
<keyword evidence="22" id="KW-1185">Reference proteome</keyword>
<feature type="transmembrane region" description="Helical" evidence="19">
    <location>
        <begin position="95"/>
        <end position="119"/>
    </location>
</feature>
<comment type="catalytic activity">
    <reaction evidence="3">
        <text>L-histidyl-glycine(out) = L-histidyl-glycine(in)</text>
        <dbReference type="Rhea" id="RHEA:79395"/>
        <dbReference type="ChEBI" id="CHEBI:229957"/>
    </reaction>
</comment>
<feature type="transmembrane region" description="Helical" evidence="19">
    <location>
        <begin position="316"/>
        <end position="335"/>
    </location>
</feature>
<comment type="catalytic activity">
    <reaction evidence="7">
        <text>L-alpha-aminoacyl-L-lysine(out) = L-alpha-aminoacyl-L-lysine(in)</text>
        <dbReference type="Rhea" id="RHEA:79383"/>
        <dbReference type="ChEBI" id="CHEBI:229966"/>
    </reaction>
</comment>